<evidence type="ECO:0000313" key="2">
    <source>
        <dbReference type="Proteomes" id="UP000033047"/>
    </source>
</evidence>
<evidence type="ECO:0008006" key="3">
    <source>
        <dbReference type="Google" id="ProtNLM"/>
    </source>
</evidence>
<evidence type="ECO:0000313" key="1">
    <source>
        <dbReference type="EMBL" id="KKB55903.1"/>
    </source>
</evidence>
<protein>
    <recommendedName>
        <fullName evidence="3">NVEALA protein</fullName>
    </recommendedName>
</protein>
<accession>A0A0F5JDT7</accession>
<reference evidence="1 2" key="1">
    <citation type="submission" date="2013-04" db="EMBL/GenBank/DDBJ databases">
        <title>The Genome Sequence of Parabacteroides goldsteinii DSM 19448.</title>
        <authorList>
            <consortium name="The Broad Institute Genomics Platform"/>
            <person name="Earl A."/>
            <person name="Ward D."/>
            <person name="Feldgarden M."/>
            <person name="Gevers D."/>
            <person name="Martens E."/>
            <person name="Sakamoto M."/>
            <person name="Benno Y."/>
            <person name="Song Y."/>
            <person name="Liu C."/>
            <person name="Lee J."/>
            <person name="Bolanos M."/>
            <person name="Vaisanen M.L."/>
            <person name="Finegold S.M."/>
            <person name="Walker B."/>
            <person name="Young S."/>
            <person name="Zeng Q."/>
            <person name="Gargeya S."/>
            <person name="Fitzgerald M."/>
            <person name="Haas B."/>
            <person name="Abouelleil A."/>
            <person name="Allen A.W."/>
            <person name="Alvarado L."/>
            <person name="Arachchi H.M."/>
            <person name="Berlin A.M."/>
            <person name="Chapman S.B."/>
            <person name="Gainer-Dewar J."/>
            <person name="Goldberg J."/>
            <person name="Griggs A."/>
            <person name="Gujja S."/>
            <person name="Hansen M."/>
            <person name="Howarth C."/>
            <person name="Imamovic A."/>
            <person name="Ireland A."/>
            <person name="Larimer J."/>
            <person name="McCowan C."/>
            <person name="Murphy C."/>
            <person name="Pearson M."/>
            <person name="Poon T.W."/>
            <person name="Priest M."/>
            <person name="Roberts A."/>
            <person name="Saif S."/>
            <person name="Shea T."/>
            <person name="Sisk P."/>
            <person name="Sykes S."/>
            <person name="Wortman J."/>
            <person name="Nusbaum C."/>
            <person name="Birren B."/>
        </authorList>
    </citation>
    <scope>NUCLEOTIDE SEQUENCE [LARGE SCALE GENOMIC DNA]</scope>
    <source>
        <strain evidence="1 2">DSM 19448</strain>
    </source>
</reference>
<proteinExistence type="predicted"/>
<dbReference type="HOGENOM" id="CLU_173809_0_3_10"/>
<gene>
    <name evidence="1" type="ORF">HMPREF1535_01875</name>
</gene>
<dbReference type="STRING" id="927665.HMPREF1535_01875"/>
<dbReference type="PATRIC" id="fig|927665.4.peg.1917"/>
<dbReference type="EMBL" id="AQHV01000011">
    <property type="protein sequence ID" value="KKB55903.1"/>
    <property type="molecule type" value="Genomic_DNA"/>
</dbReference>
<name>A0A0F5JDT7_9BACT</name>
<organism evidence="1 2">
    <name type="scientific">Parabacteroides goldsteinii DSM 19448 = WAL 12034</name>
    <dbReference type="NCBI Taxonomy" id="927665"/>
    <lineage>
        <taxon>Bacteria</taxon>
        <taxon>Pseudomonadati</taxon>
        <taxon>Bacteroidota</taxon>
        <taxon>Bacteroidia</taxon>
        <taxon>Bacteroidales</taxon>
        <taxon>Tannerellaceae</taxon>
        <taxon>Parabacteroides</taxon>
    </lineage>
</organism>
<sequence length="76" mass="8412">MRKKMIGVIAMIAIAFLAGWNIVQQDNDIELSELALENIDALAGCEVIGWISGDYRVTVYGCSWSCRSGGYFNCPY</sequence>
<comment type="caution">
    <text evidence="1">The sequence shown here is derived from an EMBL/GenBank/DDBJ whole genome shotgun (WGS) entry which is preliminary data.</text>
</comment>
<dbReference type="AlphaFoldDB" id="A0A0F5JDT7"/>
<dbReference type="InterPro" id="IPR025905">
    <property type="entry name" value="NVEALA"/>
</dbReference>
<dbReference type="Pfam" id="PF14055">
    <property type="entry name" value="NVEALA"/>
    <property type="match status" value="1"/>
</dbReference>
<dbReference type="RefSeq" id="WP_010801073.1">
    <property type="nucleotide sequence ID" value="NZ_KQ033912.1"/>
</dbReference>
<dbReference type="Proteomes" id="UP000033047">
    <property type="component" value="Unassembled WGS sequence"/>
</dbReference>